<evidence type="ECO:0000313" key="1">
    <source>
        <dbReference type="EMBL" id="RGS02041.1"/>
    </source>
</evidence>
<sequence>MPDLYDPHPSKEECQKNMKAILSAINGQKYYWHQHHSMIGKFCKLVICDDYIKIMSKKGNLMLSFIIEQCEDDELNVN</sequence>
<dbReference type="Proteomes" id="UP000285750">
    <property type="component" value="Unassembled WGS sequence"/>
</dbReference>
<evidence type="ECO:0000313" key="2">
    <source>
        <dbReference type="Proteomes" id="UP000285750"/>
    </source>
</evidence>
<accession>A0A412H1C2</accession>
<organism evidence="1 2">
    <name type="scientific">Phocaeicola plebeius</name>
    <dbReference type="NCBI Taxonomy" id="310297"/>
    <lineage>
        <taxon>Bacteria</taxon>
        <taxon>Pseudomonadati</taxon>
        <taxon>Bacteroidota</taxon>
        <taxon>Bacteroidia</taxon>
        <taxon>Bacteroidales</taxon>
        <taxon>Bacteroidaceae</taxon>
        <taxon>Phocaeicola</taxon>
    </lineage>
</organism>
<protein>
    <submittedName>
        <fullName evidence="1">Uncharacterized protein</fullName>
    </submittedName>
</protein>
<dbReference type="AlphaFoldDB" id="A0A412H1C2"/>
<comment type="caution">
    <text evidence="1">The sequence shown here is derived from an EMBL/GenBank/DDBJ whole genome shotgun (WGS) entry which is preliminary data.</text>
</comment>
<reference evidence="1 2" key="1">
    <citation type="submission" date="2018-08" db="EMBL/GenBank/DDBJ databases">
        <title>A genome reference for cultivated species of the human gut microbiota.</title>
        <authorList>
            <person name="Zou Y."/>
            <person name="Xue W."/>
            <person name="Luo G."/>
        </authorList>
    </citation>
    <scope>NUCLEOTIDE SEQUENCE [LARGE SCALE GENOMIC DNA]</scope>
    <source>
        <strain evidence="1 2">AF24-16AC</strain>
    </source>
</reference>
<proteinExistence type="predicted"/>
<dbReference type="EMBL" id="QRUY01000060">
    <property type="protein sequence ID" value="RGS02041.1"/>
    <property type="molecule type" value="Genomic_DNA"/>
</dbReference>
<name>A0A412H1C2_9BACT</name>
<gene>
    <name evidence="1" type="ORF">DWY14_16630</name>
</gene>